<keyword evidence="5 9" id="KW-0472">Membrane</keyword>
<comment type="similarity">
    <text evidence="8">Belongs to the G-protein coupled receptor 1 family.</text>
</comment>
<keyword evidence="6 8" id="KW-0675">Receptor</keyword>
<evidence type="ECO:0000256" key="1">
    <source>
        <dbReference type="ARBA" id="ARBA00004370"/>
    </source>
</evidence>
<evidence type="ECO:0000256" key="9">
    <source>
        <dbReference type="SAM" id="Phobius"/>
    </source>
</evidence>
<comment type="subcellular location">
    <subcellularLocation>
        <location evidence="1">Membrane</location>
    </subcellularLocation>
</comment>
<evidence type="ECO:0000256" key="5">
    <source>
        <dbReference type="ARBA" id="ARBA00023136"/>
    </source>
</evidence>
<sequence>MLNLATSDILCLLPLPAFMHALVNEWTFGSAICKVLSFIIYTSLYTGLLTVMLMSIHRYVAVVYPRLWAKMDKMRERFLLFSLWILGSILAICAVETYDVVEDGGKSKCWRISMSDGKRAAVVLSETLFGFAIPFPILVVSYCCLHKKVNQAAFFRSQRLTRLVTLIVVTFFVLWTPVHILNLMHIFAILIKPAKPDMYEQLSRLIRSSDEVVKSFTFINSSVNPSLYAFSSRRLRQNLNQPEDTGAQNSPERL</sequence>
<dbReference type="GO" id="GO:0016020">
    <property type="term" value="C:membrane"/>
    <property type="evidence" value="ECO:0007669"/>
    <property type="project" value="UniProtKB-SubCell"/>
</dbReference>
<evidence type="ECO:0000256" key="4">
    <source>
        <dbReference type="ARBA" id="ARBA00023040"/>
    </source>
</evidence>
<dbReference type="PANTHER" id="PTHR10489:SF946">
    <property type="entry name" value="LEUKOTRIENE B4 RECEPTOR 1-LIKE"/>
    <property type="match status" value="1"/>
</dbReference>
<evidence type="ECO:0000259" key="10">
    <source>
        <dbReference type="PROSITE" id="PS50262"/>
    </source>
</evidence>
<feature type="transmembrane region" description="Helical" evidence="9">
    <location>
        <begin position="166"/>
        <end position="191"/>
    </location>
</feature>
<dbReference type="SUPFAM" id="SSF81321">
    <property type="entry name" value="Family A G protein-coupled receptor-like"/>
    <property type="match status" value="1"/>
</dbReference>
<dbReference type="Proteomes" id="UP001591681">
    <property type="component" value="Unassembled WGS sequence"/>
</dbReference>
<dbReference type="InterPro" id="IPR050119">
    <property type="entry name" value="CCR1-9-like"/>
</dbReference>
<evidence type="ECO:0000256" key="6">
    <source>
        <dbReference type="ARBA" id="ARBA00023170"/>
    </source>
</evidence>
<organism evidence="11 12">
    <name type="scientific">Coilia grayii</name>
    <name type="common">Gray's grenadier anchovy</name>
    <dbReference type="NCBI Taxonomy" id="363190"/>
    <lineage>
        <taxon>Eukaryota</taxon>
        <taxon>Metazoa</taxon>
        <taxon>Chordata</taxon>
        <taxon>Craniata</taxon>
        <taxon>Vertebrata</taxon>
        <taxon>Euteleostomi</taxon>
        <taxon>Actinopterygii</taxon>
        <taxon>Neopterygii</taxon>
        <taxon>Teleostei</taxon>
        <taxon>Clupei</taxon>
        <taxon>Clupeiformes</taxon>
        <taxon>Clupeoidei</taxon>
        <taxon>Engraulidae</taxon>
        <taxon>Coilinae</taxon>
        <taxon>Coilia</taxon>
    </lineage>
</organism>
<dbReference type="PRINTS" id="PR00237">
    <property type="entry name" value="GPCRRHODOPSN"/>
</dbReference>
<dbReference type="GO" id="GO:0004930">
    <property type="term" value="F:G protein-coupled receptor activity"/>
    <property type="evidence" value="ECO:0007669"/>
    <property type="project" value="UniProtKB-KW"/>
</dbReference>
<evidence type="ECO:0000313" key="12">
    <source>
        <dbReference type="Proteomes" id="UP001591681"/>
    </source>
</evidence>
<keyword evidence="4 8" id="KW-0297">G-protein coupled receptor</keyword>
<name>A0ABD1KJP4_9TELE</name>
<comment type="caution">
    <text evidence="11">The sequence shown here is derived from an EMBL/GenBank/DDBJ whole genome shotgun (WGS) entry which is preliminary data.</text>
</comment>
<accession>A0ABD1KJP4</accession>
<protein>
    <recommendedName>
        <fullName evidence="10">G-protein coupled receptors family 1 profile domain-containing protein</fullName>
    </recommendedName>
</protein>
<reference evidence="11 12" key="1">
    <citation type="submission" date="2024-09" db="EMBL/GenBank/DDBJ databases">
        <title>A chromosome-level genome assembly of Gray's grenadier anchovy, Coilia grayii.</title>
        <authorList>
            <person name="Fu Z."/>
        </authorList>
    </citation>
    <scope>NUCLEOTIDE SEQUENCE [LARGE SCALE GENOMIC DNA]</scope>
    <source>
        <strain evidence="11">G4</strain>
        <tissue evidence="11">Muscle</tissue>
    </source>
</reference>
<keyword evidence="3 9" id="KW-1133">Transmembrane helix</keyword>
<dbReference type="InterPro" id="IPR017452">
    <property type="entry name" value="GPCR_Rhodpsn_7TM"/>
</dbReference>
<keyword evidence="2 8" id="KW-0812">Transmembrane</keyword>
<dbReference type="Pfam" id="PF00001">
    <property type="entry name" value="7tm_1"/>
    <property type="match status" value="1"/>
</dbReference>
<dbReference type="EMBL" id="JBHFQA010000005">
    <property type="protein sequence ID" value="KAL2099416.1"/>
    <property type="molecule type" value="Genomic_DNA"/>
</dbReference>
<dbReference type="PROSITE" id="PS50262">
    <property type="entry name" value="G_PROTEIN_RECEP_F1_2"/>
    <property type="match status" value="1"/>
</dbReference>
<evidence type="ECO:0000256" key="3">
    <source>
        <dbReference type="ARBA" id="ARBA00022989"/>
    </source>
</evidence>
<evidence type="ECO:0000313" key="11">
    <source>
        <dbReference type="EMBL" id="KAL2099416.1"/>
    </source>
</evidence>
<feature type="domain" description="G-protein coupled receptors family 1 profile" evidence="10">
    <location>
        <begin position="1"/>
        <end position="228"/>
    </location>
</feature>
<evidence type="ECO:0000256" key="8">
    <source>
        <dbReference type="RuleBase" id="RU000688"/>
    </source>
</evidence>
<gene>
    <name evidence="11" type="ORF">ACEWY4_005896</name>
</gene>
<proteinExistence type="inferred from homology"/>
<keyword evidence="7 8" id="KW-0807">Transducer</keyword>
<keyword evidence="12" id="KW-1185">Reference proteome</keyword>
<feature type="transmembrane region" description="Helical" evidence="9">
    <location>
        <begin position="35"/>
        <end position="57"/>
    </location>
</feature>
<feature type="transmembrane region" description="Helical" evidence="9">
    <location>
        <begin position="78"/>
        <end position="101"/>
    </location>
</feature>
<dbReference type="Gene3D" id="1.20.1070.10">
    <property type="entry name" value="Rhodopsin 7-helix transmembrane proteins"/>
    <property type="match status" value="1"/>
</dbReference>
<dbReference type="InterPro" id="IPR000276">
    <property type="entry name" value="GPCR_Rhodpsn"/>
</dbReference>
<dbReference type="PROSITE" id="PS00237">
    <property type="entry name" value="G_PROTEIN_RECEP_F1_1"/>
    <property type="match status" value="1"/>
</dbReference>
<feature type="transmembrane region" description="Helical" evidence="9">
    <location>
        <begin position="121"/>
        <end position="145"/>
    </location>
</feature>
<evidence type="ECO:0000256" key="7">
    <source>
        <dbReference type="ARBA" id="ARBA00023224"/>
    </source>
</evidence>
<evidence type="ECO:0000256" key="2">
    <source>
        <dbReference type="ARBA" id="ARBA00022692"/>
    </source>
</evidence>
<dbReference type="PANTHER" id="PTHR10489">
    <property type="entry name" value="CELL ADHESION MOLECULE"/>
    <property type="match status" value="1"/>
</dbReference>
<dbReference type="AlphaFoldDB" id="A0ABD1KJP4"/>